<dbReference type="Proteomes" id="UP000243459">
    <property type="component" value="Chromosome 6"/>
</dbReference>
<keyword evidence="1" id="KW-0863">Zinc-finger</keyword>
<evidence type="ECO:0000256" key="3">
    <source>
        <dbReference type="SAM" id="MobiDB-lite"/>
    </source>
</evidence>
<dbReference type="Gene3D" id="3.30.70.330">
    <property type="match status" value="1"/>
</dbReference>
<keyword evidence="1" id="KW-0862">Zinc</keyword>
<dbReference type="Gene3D" id="3.30.40.10">
    <property type="entry name" value="Zinc/RING finger domain, C3HC4 (zinc finger)"/>
    <property type="match status" value="1"/>
</dbReference>
<evidence type="ECO:0000313" key="6">
    <source>
        <dbReference type="EMBL" id="ONK66943.1"/>
    </source>
</evidence>
<dbReference type="SMART" id="SM00361">
    <property type="entry name" value="RRM_1"/>
    <property type="match status" value="1"/>
</dbReference>
<dbReference type="CDD" id="cd16618">
    <property type="entry name" value="mRING-HC-C4C4_CNOT4"/>
    <property type="match status" value="1"/>
</dbReference>
<dbReference type="InterPro" id="IPR035979">
    <property type="entry name" value="RBD_domain_sf"/>
</dbReference>
<protein>
    <recommendedName>
        <fullName evidence="8">CCR4-NOT transcription complex subunit 4</fullName>
    </recommendedName>
</protein>
<reference evidence="7" key="1">
    <citation type="journal article" date="2017" name="Nat. Commun.">
        <title>The asparagus genome sheds light on the origin and evolution of a young Y chromosome.</title>
        <authorList>
            <person name="Harkess A."/>
            <person name="Zhou J."/>
            <person name="Xu C."/>
            <person name="Bowers J.E."/>
            <person name="Van der Hulst R."/>
            <person name="Ayyampalayam S."/>
            <person name="Mercati F."/>
            <person name="Riccardi P."/>
            <person name="McKain M.R."/>
            <person name="Kakrana A."/>
            <person name="Tang H."/>
            <person name="Ray J."/>
            <person name="Groenendijk J."/>
            <person name="Arikit S."/>
            <person name="Mathioni S.M."/>
            <person name="Nakano M."/>
            <person name="Shan H."/>
            <person name="Telgmann-Rauber A."/>
            <person name="Kanno A."/>
            <person name="Yue Z."/>
            <person name="Chen H."/>
            <person name="Li W."/>
            <person name="Chen Y."/>
            <person name="Xu X."/>
            <person name="Zhang Y."/>
            <person name="Luo S."/>
            <person name="Chen H."/>
            <person name="Gao J."/>
            <person name="Mao Z."/>
            <person name="Pires J.C."/>
            <person name="Luo M."/>
            <person name="Kudrna D."/>
            <person name="Wing R.A."/>
            <person name="Meyers B.C."/>
            <person name="Yi K."/>
            <person name="Kong H."/>
            <person name="Lavrijsen P."/>
            <person name="Sunseri F."/>
            <person name="Falavigna A."/>
            <person name="Ye Y."/>
            <person name="Leebens-Mack J.H."/>
            <person name="Chen G."/>
        </authorList>
    </citation>
    <scope>NUCLEOTIDE SEQUENCE [LARGE SCALE GENOMIC DNA]</scope>
    <source>
        <strain evidence="7">cv. DH0086</strain>
    </source>
</reference>
<feature type="region of interest" description="Disordered" evidence="3">
    <location>
        <begin position="503"/>
        <end position="522"/>
    </location>
</feature>
<evidence type="ECO:0000313" key="7">
    <source>
        <dbReference type="Proteomes" id="UP000243459"/>
    </source>
</evidence>
<dbReference type="InterPro" id="IPR000504">
    <property type="entry name" value="RRM_dom"/>
</dbReference>
<feature type="compositionally biased region" description="Basic and acidic residues" evidence="3">
    <location>
        <begin position="503"/>
        <end position="514"/>
    </location>
</feature>
<evidence type="ECO:0000256" key="1">
    <source>
        <dbReference type="PROSITE-ProRule" id="PRU00175"/>
    </source>
</evidence>
<dbReference type="Pfam" id="PF14570">
    <property type="entry name" value="zf-RING_4"/>
    <property type="match status" value="1"/>
</dbReference>
<evidence type="ECO:0000259" key="4">
    <source>
        <dbReference type="PROSITE" id="PS50089"/>
    </source>
</evidence>
<accession>A0A5P1EMQ5</accession>
<dbReference type="SMART" id="SM00360">
    <property type="entry name" value="RRM"/>
    <property type="match status" value="1"/>
</dbReference>
<dbReference type="SUPFAM" id="SSF57850">
    <property type="entry name" value="RING/U-box"/>
    <property type="match status" value="1"/>
</dbReference>
<dbReference type="GO" id="GO:0016567">
    <property type="term" value="P:protein ubiquitination"/>
    <property type="evidence" value="ECO:0007669"/>
    <property type="project" value="TreeGrafter"/>
</dbReference>
<dbReference type="InterPro" id="IPR013083">
    <property type="entry name" value="Znf_RING/FYVE/PHD"/>
</dbReference>
<gene>
    <name evidence="6" type="ORF">A4U43_C06F13820</name>
</gene>
<dbReference type="InterPro" id="IPR039780">
    <property type="entry name" value="Mot2"/>
</dbReference>
<feature type="region of interest" description="Disordered" evidence="3">
    <location>
        <begin position="639"/>
        <end position="658"/>
    </location>
</feature>
<dbReference type="CDD" id="cd12438">
    <property type="entry name" value="RRM_CNOT4"/>
    <property type="match status" value="1"/>
</dbReference>
<dbReference type="GO" id="GO:0030014">
    <property type="term" value="C:CCR4-NOT complex"/>
    <property type="evidence" value="ECO:0007669"/>
    <property type="project" value="InterPro"/>
</dbReference>
<name>A0A5P1EMQ5_ASPOF</name>
<evidence type="ECO:0000259" key="5">
    <source>
        <dbReference type="PROSITE" id="PS50102"/>
    </source>
</evidence>
<feature type="domain" description="RRM" evidence="5">
    <location>
        <begin position="107"/>
        <end position="191"/>
    </location>
</feature>
<proteinExistence type="predicted"/>
<feature type="region of interest" description="Disordered" evidence="3">
    <location>
        <begin position="268"/>
        <end position="296"/>
    </location>
</feature>
<dbReference type="InterPro" id="IPR012677">
    <property type="entry name" value="Nucleotide-bd_a/b_plait_sf"/>
</dbReference>
<dbReference type="AlphaFoldDB" id="A0A5P1EMQ5"/>
<dbReference type="PANTHER" id="PTHR12603:SF0">
    <property type="entry name" value="CCR4-NOT TRANSCRIPTION COMPLEX SUBUNIT 4"/>
    <property type="match status" value="1"/>
</dbReference>
<dbReference type="OrthoDB" id="782051at2759"/>
<dbReference type="GO" id="GO:0008270">
    <property type="term" value="F:zinc ion binding"/>
    <property type="evidence" value="ECO:0007669"/>
    <property type="project" value="UniProtKB-KW"/>
</dbReference>
<organism evidence="6 7">
    <name type="scientific">Asparagus officinalis</name>
    <name type="common">Garden asparagus</name>
    <dbReference type="NCBI Taxonomy" id="4686"/>
    <lineage>
        <taxon>Eukaryota</taxon>
        <taxon>Viridiplantae</taxon>
        <taxon>Streptophyta</taxon>
        <taxon>Embryophyta</taxon>
        <taxon>Tracheophyta</taxon>
        <taxon>Spermatophyta</taxon>
        <taxon>Magnoliopsida</taxon>
        <taxon>Liliopsida</taxon>
        <taxon>Asparagales</taxon>
        <taxon>Asparagaceae</taxon>
        <taxon>Asparagoideae</taxon>
        <taxon>Asparagus</taxon>
    </lineage>
</organism>
<dbReference type="Pfam" id="PF00076">
    <property type="entry name" value="RRM_1"/>
    <property type="match status" value="1"/>
</dbReference>
<dbReference type="InterPro" id="IPR039515">
    <property type="entry name" value="NOT4_mRING-HC-C4C4"/>
</dbReference>
<keyword evidence="1" id="KW-0479">Metal-binding</keyword>
<dbReference type="InterPro" id="IPR003954">
    <property type="entry name" value="RRM_euk-type"/>
</dbReference>
<dbReference type="PANTHER" id="PTHR12603">
    <property type="entry name" value="CCR4-NOT TRANSCRIPTION COMPLEX RELATED"/>
    <property type="match status" value="1"/>
</dbReference>
<feature type="compositionally biased region" description="Polar residues" evidence="3">
    <location>
        <begin position="644"/>
        <end position="658"/>
    </location>
</feature>
<keyword evidence="2" id="KW-0694">RNA-binding</keyword>
<dbReference type="GO" id="GO:0004842">
    <property type="term" value="F:ubiquitin-protein transferase activity"/>
    <property type="evidence" value="ECO:0007669"/>
    <property type="project" value="InterPro"/>
</dbReference>
<sequence>MSNRREVNCPLCTEAMDLTDQQFKPCKCGYQMCVWCWNHLVEEAEKDAVLCPACRNPYDKERIKRMTISSVWLAEISCKEKEKIQRAKSNTSEMRYDPHKIRVVQRNLVYITGIPVNLSNEETLRKREFFGQYGKVLKIYIKPTKPGSPYFKKSSVIYVTYSNEEEAVRCIQLVNGFILNDSPLKACHGTSRHCYAWLQKKPCKNPDCPYLHYPVPAEDMCQKDEVPLTCTRRHYKGRQTALHSQQCSGSSLPQPTDGFCSIIEKPLASSSPSGCGKKLTIGEDESPTPSSSDSTVACDRAPSACAAFGEEPLNTSTKFNSSRTLSTGMISHVPEEDLNEIENKKKILILDSQKQSLSGHQNHESSKKYCQSDYLLEHILSSSEENPRSNNSSSLWGNDDITEDIIPDTHWLDSREFKQPTLVADDSAMQTSLLDYPISILQAMALSTSQDSEKVPPHINWDGASSDWELMNLASDFEATCTPGNPKSVNTYNTAGVNSSRKIGECSKLPDNDKGTSAQGEQHRVQNVDPWYEGDLRNGMMPDENYANSRQDGVNSNIPRWNHIVADHLDNPQNLADHLYSINRGGDCSNVPYSWSPFNSSDTRSAFAILGSANQTSSLYQPASPIAKAVISRQPRYPPGFTPRNMSNEGQLSSRSMRSGNAQFNFSRNQSLANSSQIIPSNNSLFSVEPIDALKMVSRAHHTSPDYSHLLVDDSGRRLQYQLNLGSSMYQDQTEVDQDETFLSQMALYGGQQTYHRSGEASTFSSPTAIDPRVIGRRTQSGLTKTTNTGHHQLQQPF</sequence>
<dbReference type="InterPro" id="IPR034261">
    <property type="entry name" value="CNOT4_RRM"/>
</dbReference>
<dbReference type="InterPro" id="IPR001841">
    <property type="entry name" value="Znf_RING"/>
</dbReference>
<dbReference type="SUPFAM" id="SSF54928">
    <property type="entry name" value="RNA-binding domain, RBD"/>
    <property type="match status" value="1"/>
</dbReference>
<dbReference type="GO" id="GO:0003723">
    <property type="term" value="F:RNA binding"/>
    <property type="evidence" value="ECO:0007669"/>
    <property type="project" value="UniProtKB-UniRule"/>
</dbReference>
<dbReference type="PROSITE" id="PS50102">
    <property type="entry name" value="RRM"/>
    <property type="match status" value="1"/>
</dbReference>
<evidence type="ECO:0008006" key="8">
    <source>
        <dbReference type="Google" id="ProtNLM"/>
    </source>
</evidence>
<dbReference type="EMBL" id="CM007386">
    <property type="protein sequence ID" value="ONK66943.1"/>
    <property type="molecule type" value="Genomic_DNA"/>
</dbReference>
<feature type="domain" description="RING-type" evidence="4">
    <location>
        <begin position="9"/>
        <end position="55"/>
    </location>
</feature>
<dbReference type="PROSITE" id="PS50089">
    <property type="entry name" value="ZF_RING_2"/>
    <property type="match status" value="1"/>
</dbReference>
<dbReference type="Gramene" id="ONK66943">
    <property type="protein sequence ID" value="ONK66943"/>
    <property type="gene ID" value="A4U43_C06F13820"/>
</dbReference>
<keyword evidence="7" id="KW-1185">Reference proteome</keyword>
<evidence type="ECO:0000256" key="2">
    <source>
        <dbReference type="PROSITE-ProRule" id="PRU00176"/>
    </source>
</evidence>